<reference evidence="5" key="1">
    <citation type="journal article" date="2014" name="Int. J. Syst. Evol. Microbiol.">
        <title>Complete genome sequence of Corynebacterium casei LMG S-19264T (=DSM 44701T), isolated from a smear-ripened cheese.</title>
        <authorList>
            <consortium name="US DOE Joint Genome Institute (JGI-PGF)"/>
            <person name="Walter F."/>
            <person name="Albersmeier A."/>
            <person name="Kalinowski J."/>
            <person name="Ruckert C."/>
        </authorList>
    </citation>
    <scope>NUCLEOTIDE SEQUENCE</scope>
    <source>
        <strain evidence="5">CGMCC 1.15034</strain>
    </source>
</reference>
<dbReference type="AlphaFoldDB" id="A0A410VIC1"/>
<evidence type="ECO:0000256" key="2">
    <source>
        <dbReference type="ARBA" id="ARBA00023002"/>
    </source>
</evidence>
<dbReference type="OrthoDB" id="285029at2"/>
<protein>
    <submittedName>
        <fullName evidence="6">Cupin</fullName>
    </submittedName>
    <submittedName>
        <fullName evidence="5">Gentisate 1,2-dioxygenase</fullName>
    </submittedName>
</protein>
<dbReference type="Proteomes" id="UP000593880">
    <property type="component" value="Plasmid unnamed"/>
</dbReference>
<evidence type="ECO:0000313" key="7">
    <source>
        <dbReference type="Proteomes" id="UP000593880"/>
    </source>
</evidence>
<sequence>MSNSTAQPDPKHADPTAERADRMKRLSIIPIWNTSGVAEEMGYKARGHVWRWRDLHAEFEEAVKTSLAGPGTERRILLFENPGMPRSAAATPTLNGALQMILPGEVAPAHRHTYSALRFILSGSGAFTVVDGTRADMHELDLLLTPGGCWHSHAHNGGTEPMVWFDALDTPFVSYMRADCFEMHPSKSLEPYTNTVGSYEDIGALGMLQGRTRAQPPASPQLVYKWAAAEAMIQAGLDRDDDDPYEGVVYEYVNPITGGHVMPTIACHVNGFRKGFHSKARRRTSSSLCVVAKGSGATIIDGVKHEWSERDVIAEPAWSWCEYIAYEKSILFRTSDQPILEPFGLARQEDHPNGRQ</sequence>
<dbReference type="InterPro" id="IPR011051">
    <property type="entry name" value="RmlC_Cupin_sf"/>
</dbReference>
<dbReference type="RefSeq" id="WP_128929991.1">
    <property type="nucleotide sequence ID" value="NZ_BMHC01000007.1"/>
</dbReference>
<dbReference type="PANTHER" id="PTHR41517">
    <property type="entry name" value="1,2-DIOXYGENASE PROTEIN-RELATED"/>
    <property type="match status" value="1"/>
</dbReference>
<dbReference type="CDD" id="cd02216">
    <property type="entry name" value="cupin_GDO-like_N"/>
    <property type="match status" value="1"/>
</dbReference>
<dbReference type="InterPro" id="IPR013096">
    <property type="entry name" value="Cupin_2"/>
</dbReference>
<dbReference type="Pfam" id="PF07883">
    <property type="entry name" value="Cupin_2"/>
    <property type="match status" value="1"/>
</dbReference>
<feature type="domain" description="Cupin type-2" evidence="4">
    <location>
        <begin position="98"/>
        <end position="166"/>
    </location>
</feature>
<dbReference type="EMBL" id="BMHC01000007">
    <property type="protein sequence ID" value="GGI25711.1"/>
    <property type="molecule type" value="Genomic_DNA"/>
</dbReference>
<dbReference type="SUPFAM" id="SSF51182">
    <property type="entry name" value="RmlC-like cupins"/>
    <property type="match status" value="1"/>
</dbReference>
<evidence type="ECO:0000313" key="8">
    <source>
        <dbReference type="Proteomes" id="UP000625079"/>
    </source>
</evidence>
<evidence type="ECO:0000313" key="5">
    <source>
        <dbReference type="EMBL" id="GGI25711.1"/>
    </source>
</evidence>
<keyword evidence="2" id="KW-0560">Oxidoreductase</keyword>
<dbReference type="Gene3D" id="2.60.120.10">
    <property type="entry name" value="Jelly Rolls"/>
    <property type="match status" value="1"/>
</dbReference>
<dbReference type="PANTHER" id="PTHR41517:SF1">
    <property type="entry name" value="CUPIN"/>
    <property type="match status" value="1"/>
</dbReference>
<dbReference type="Proteomes" id="UP000625079">
    <property type="component" value="Unassembled WGS sequence"/>
</dbReference>
<keyword evidence="6" id="KW-0614">Plasmid</keyword>
<dbReference type="GO" id="GO:0051213">
    <property type="term" value="F:dioxygenase activity"/>
    <property type="evidence" value="ECO:0007669"/>
    <property type="project" value="UniProtKB-KW"/>
</dbReference>
<evidence type="ECO:0000259" key="4">
    <source>
        <dbReference type="Pfam" id="PF07883"/>
    </source>
</evidence>
<accession>A0A410VIC1</accession>
<gene>
    <name evidence="5" type="ORF">GCM10010987_35740</name>
    <name evidence="6" type="ORF">XH86_38820</name>
</gene>
<keyword evidence="7" id="KW-1185">Reference proteome</keyword>
<dbReference type="InterPro" id="IPR014710">
    <property type="entry name" value="RmlC-like_jellyroll"/>
</dbReference>
<evidence type="ECO:0000313" key="6">
    <source>
        <dbReference type="EMBL" id="QOZ64600.1"/>
    </source>
</evidence>
<reference evidence="6 7" key="2">
    <citation type="submission" date="2018-06" db="EMBL/GenBank/DDBJ databases">
        <title>Comparative genomics of rhizobia nodulating Arachis hypogaea in China.</title>
        <authorList>
            <person name="Li Y."/>
        </authorList>
    </citation>
    <scope>NUCLEOTIDE SEQUENCE [LARGE SCALE GENOMIC DNA]</scope>
    <source>
        <strain evidence="6 7">CCBAU 51658</strain>
        <plasmid evidence="6 7">unnamed</plasmid>
    </source>
</reference>
<dbReference type="EMBL" id="CP030058">
    <property type="protein sequence ID" value="QOZ64600.1"/>
    <property type="molecule type" value="Genomic_DNA"/>
</dbReference>
<evidence type="ECO:0000256" key="3">
    <source>
        <dbReference type="SAM" id="MobiDB-lite"/>
    </source>
</evidence>
<name>A0A410VIC1_9BRAD</name>
<proteinExistence type="predicted"/>
<organism evidence="5 8">
    <name type="scientific">Bradyrhizobium guangdongense</name>
    <dbReference type="NCBI Taxonomy" id="1325090"/>
    <lineage>
        <taxon>Bacteria</taxon>
        <taxon>Pseudomonadati</taxon>
        <taxon>Pseudomonadota</taxon>
        <taxon>Alphaproteobacteria</taxon>
        <taxon>Hyphomicrobiales</taxon>
        <taxon>Nitrobacteraceae</taxon>
        <taxon>Bradyrhizobium</taxon>
    </lineage>
</organism>
<feature type="region of interest" description="Disordered" evidence="3">
    <location>
        <begin position="1"/>
        <end position="20"/>
    </location>
</feature>
<dbReference type="CDD" id="cd06992">
    <property type="entry name" value="cupin_GDO-like_C"/>
    <property type="match status" value="1"/>
</dbReference>
<feature type="compositionally biased region" description="Basic and acidic residues" evidence="3">
    <location>
        <begin position="9"/>
        <end position="20"/>
    </location>
</feature>
<evidence type="ECO:0000256" key="1">
    <source>
        <dbReference type="ARBA" id="ARBA00022964"/>
    </source>
</evidence>
<dbReference type="InterPro" id="IPR047183">
    <property type="entry name" value="GDO-like"/>
</dbReference>
<reference evidence="5" key="3">
    <citation type="submission" date="2022-12" db="EMBL/GenBank/DDBJ databases">
        <authorList>
            <person name="Sun Q."/>
            <person name="Zhou Y."/>
        </authorList>
    </citation>
    <scope>NUCLEOTIDE SEQUENCE</scope>
    <source>
        <strain evidence="5">CGMCC 1.15034</strain>
    </source>
</reference>
<geneLocation type="plasmid" evidence="6 7">
    <name>unnamed</name>
</geneLocation>
<keyword evidence="1" id="KW-0223">Dioxygenase</keyword>